<sequence length="787" mass="88052">MHKLSLFILLASCCCAALGHHNPAAAAGPPPSRLSQQPHKFIHFPQRKLVSRWMILPSDSVYKDIVQKANEAIDAYQQNKRIHPENTMNKYRQICRSLEMALTSSHGGYWLCFSGQIDQIGSWINVATIRYAHFTLDDLEFVVFTADPLNCPDCPSDSADLKSAITGLMKSLQKQKNEITGIQRQREQCEKQRAQLLSETSGKSSIPSGTNESECRIPAIGFKETPGSAVETASQKQRQPDDIEKASAISMDCQKRLEELKRKKADGTIQRLERRVALEKKEKEIKILRESQKECDQSLRENESLRSGIAAVSAQYEQCKADLGNLESSSGVVTSVTDFDVVKRSSGLHEVPIRFRRQGSTPLTTGGKVSLDQPLTGVCTEDVENLQNQVFETEVENSATERMLKEIEDEIIVLKRNQEGCEAILSENAKLRKDIAAATLMRDDCKTRLIAREAVLLHLQSDHLGGTANIETSAKPVFGELKFDPGNAADVASCAEEIKKLQIKKEQAMVQLLHKQGVLKEKEDEIQNLRENQKDCDQSFGENQSLRRGIAAVISLRDQCNQELSKLGEGLVEGEFVEGKSTAPVTAERSFERRPITRVLRILGKRSTNLNRNIRNRDQCAEGLSKIEAELVTFLGGDGLPTTEKRRLIQRTLSRDHMNRSTRSTSLNRSFVNHSMRSTSKPHRIRAARDTASTGNCVKDLEQLRGEVLEAEVKMSFTERVLNEMDNQIKVLKDNQAGCDKLFSENRSLRKDIADARRQRDECKSESIKTEAVLLELQAGRQGSGPT</sequence>
<organism evidence="1">
    <name type="scientific">Cyprideis torosa</name>
    <dbReference type="NCBI Taxonomy" id="163714"/>
    <lineage>
        <taxon>Eukaryota</taxon>
        <taxon>Metazoa</taxon>
        <taxon>Ecdysozoa</taxon>
        <taxon>Arthropoda</taxon>
        <taxon>Crustacea</taxon>
        <taxon>Oligostraca</taxon>
        <taxon>Ostracoda</taxon>
        <taxon>Podocopa</taxon>
        <taxon>Podocopida</taxon>
        <taxon>Cytherocopina</taxon>
        <taxon>Cytheroidea</taxon>
        <taxon>Cytherideidae</taxon>
        <taxon>Cyprideis</taxon>
    </lineage>
</organism>
<dbReference type="GO" id="GO:0007017">
    <property type="term" value="P:microtubule-based process"/>
    <property type="evidence" value="ECO:0007669"/>
    <property type="project" value="InterPro"/>
</dbReference>
<reference evidence="1" key="1">
    <citation type="submission" date="2020-11" db="EMBL/GenBank/DDBJ databases">
        <authorList>
            <person name="Tran Van P."/>
        </authorList>
    </citation>
    <scope>NUCLEOTIDE SEQUENCE</scope>
</reference>
<dbReference type="InterPro" id="IPR037177">
    <property type="entry name" value="DLC_sf"/>
</dbReference>
<proteinExistence type="predicted"/>
<dbReference type="AlphaFoldDB" id="A0A7R8WTW4"/>
<dbReference type="Gene3D" id="3.30.740.10">
    <property type="entry name" value="Protein Inhibitor Of Neuronal Nitric Oxide Synthase"/>
    <property type="match status" value="1"/>
</dbReference>
<accession>A0A7R8WTW4</accession>
<gene>
    <name evidence="1" type="ORF">CTOB1V02_LOCUS12215</name>
</gene>
<dbReference type="EMBL" id="OB668570">
    <property type="protein sequence ID" value="CAD7234399.1"/>
    <property type="molecule type" value="Genomic_DNA"/>
</dbReference>
<evidence type="ECO:0000313" key="1">
    <source>
        <dbReference type="EMBL" id="CAD7234399.1"/>
    </source>
</evidence>
<dbReference type="GO" id="GO:0030286">
    <property type="term" value="C:dynein complex"/>
    <property type="evidence" value="ECO:0007669"/>
    <property type="project" value="InterPro"/>
</dbReference>
<name>A0A7R8WTW4_9CRUS</name>
<protein>
    <submittedName>
        <fullName evidence="1">Uncharacterized protein</fullName>
    </submittedName>
</protein>